<dbReference type="OrthoDB" id="46571at2"/>
<keyword evidence="4" id="KW-0699">rRNA-binding</keyword>
<dbReference type="EMBL" id="VDUW01000013">
    <property type="protein sequence ID" value="TXL61037.1"/>
    <property type="molecule type" value="Genomic_DNA"/>
</dbReference>
<comment type="function">
    <text evidence="4">Involved in correct processing of both the 5' and 3' ends of 23S rRNA precursor. Processes 30S rRNA precursor transcript even in absence of ribonuclease 3 (Rnc); Rnc processes 30S rRNA into smaller rRNA precursors.</text>
</comment>
<dbReference type="HAMAP" id="MF_01468">
    <property type="entry name" value="RNase_Mini_III"/>
    <property type="match status" value="1"/>
</dbReference>
<evidence type="ECO:0000256" key="2">
    <source>
        <dbReference type="ARBA" id="ARBA00022759"/>
    </source>
</evidence>
<dbReference type="GO" id="GO:0004525">
    <property type="term" value="F:ribonuclease III activity"/>
    <property type="evidence" value="ECO:0007669"/>
    <property type="project" value="InterPro"/>
</dbReference>
<evidence type="ECO:0000256" key="1">
    <source>
        <dbReference type="ARBA" id="ARBA00022722"/>
    </source>
</evidence>
<dbReference type="CDD" id="cd00593">
    <property type="entry name" value="RIBOc"/>
    <property type="match status" value="1"/>
</dbReference>
<gene>
    <name evidence="4" type="primary">mrnC</name>
    <name evidence="6" type="ORF">FHP05_13905</name>
</gene>
<dbReference type="GO" id="GO:0019843">
    <property type="term" value="F:rRNA binding"/>
    <property type="evidence" value="ECO:0007669"/>
    <property type="project" value="UniProtKB-UniRule"/>
</dbReference>
<comment type="subunit">
    <text evidence="4">Homodimer.</text>
</comment>
<dbReference type="InterPro" id="IPR036389">
    <property type="entry name" value="RNase_III_sf"/>
</dbReference>
<accession>A0A5C8NJ36</accession>
<dbReference type="AlphaFoldDB" id="A0A5C8NJ36"/>
<comment type="caution">
    <text evidence="6">The sequence shown here is derived from an EMBL/GenBank/DDBJ whole genome shotgun (WGS) entry which is preliminary data.</text>
</comment>
<keyword evidence="2 4" id="KW-0255">Endonuclease</keyword>
<dbReference type="PIRSF" id="PIRSF005520">
    <property type="entry name" value="UCP005520"/>
    <property type="match status" value="1"/>
</dbReference>
<dbReference type="Pfam" id="PF00636">
    <property type="entry name" value="Ribonuclease_3"/>
    <property type="match status" value="1"/>
</dbReference>
<evidence type="ECO:0000256" key="3">
    <source>
        <dbReference type="ARBA" id="ARBA00022801"/>
    </source>
</evidence>
<dbReference type="InterPro" id="IPR000999">
    <property type="entry name" value="RNase_III_dom"/>
</dbReference>
<evidence type="ECO:0000313" key="6">
    <source>
        <dbReference type="EMBL" id="TXL61037.1"/>
    </source>
</evidence>
<name>A0A5C8NJ36_9BACI</name>
<dbReference type="GO" id="GO:0006364">
    <property type="term" value="P:rRNA processing"/>
    <property type="evidence" value="ECO:0007669"/>
    <property type="project" value="UniProtKB-UniRule"/>
</dbReference>
<proteinExistence type="inferred from homology"/>
<dbReference type="PANTHER" id="PTHR34276:SF1">
    <property type="entry name" value="MINI-RIBONUCLEASE 3"/>
    <property type="match status" value="1"/>
</dbReference>
<organism evidence="6 7">
    <name type="scientific">Cerasibacillus terrae</name>
    <dbReference type="NCBI Taxonomy" id="2498845"/>
    <lineage>
        <taxon>Bacteria</taxon>
        <taxon>Bacillati</taxon>
        <taxon>Bacillota</taxon>
        <taxon>Bacilli</taxon>
        <taxon>Bacillales</taxon>
        <taxon>Bacillaceae</taxon>
        <taxon>Cerasibacillus</taxon>
    </lineage>
</organism>
<evidence type="ECO:0000256" key="4">
    <source>
        <dbReference type="HAMAP-Rule" id="MF_01468"/>
    </source>
</evidence>
<comment type="similarity">
    <text evidence="4">Belongs to the MrnC RNase family.</text>
</comment>
<comment type="cofactor">
    <cofactor evidence="4">
        <name>Mg(2+)</name>
        <dbReference type="ChEBI" id="CHEBI:18420"/>
    </cofactor>
</comment>
<feature type="domain" description="RNase III" evidence="5">
    <location>
        <begin position="12"/>
        <end position="109"/>
    </location>
</feature>
<keyword evidence="3 4" id="KW-0378">Hydrolase</keyword>
<keyword evidence="4" id="KW-0694">RNA-binding</keyword>
<keyword evidence="1 4" id="KW-0540">Nuclease</keyword>
<dbReference type="InterPro" id="IPR008226">
    <property type="entry name" value="Mini3_fam"/>
</dbReference>
<dbReference type="RefSeq" id="WP_147670360.1">
    <property type="nucleotide sequence ID" value="NZ_VDUW01000013.1"/>
</dbReference>
<sequence>MSLDVKQMKSLALAYMGDAVYEVFVREHLLQSGEVKPNQLHQQAITFVSAKAQAKVMLAWLETDFLTEEEQKVANRGRNAKSGSIPKNTSVQVYRYGTAFETLIGYHYLLKNKERVEMLMRHAVEYLENH</sequence>
<dbReference type="Proteomes" id="UP000321574">
    <property type="component" value="Unassembled WGS sequence"/>
</dbReference>
<evidence type="ECO:0000259" key="5">
    <source>
        <dbReference type="Pfam" id="PF00636"/>
    </source>
</evidence>
<comment type="subcellular location">
    <subcellularLocation>
        <location evidence="4">Cytoplasm</location>
    </subcellularLocation>
</comment>
<dbReference type="EC" id="3.1.26.-" evidence="4"/>
<dbReference type="SUPFAM" id="SSF69065">
    <property type="entry name" value="RNase III domain-like"/>
    <property type="match status" value="1"/>
</dbReference>
<keyword evidence="4" id="KW-0460">Magnesium</keyword>
<reference evidence="6 7" key="1">
    <citation type="submission" date="2019-06" db="EMBL/GenBank/DDBJ databases">
        <title>Cerasibacillus sp. nov., isolated from maize field.</title>
        <authorList>
            <person name="Lin S.-Y."/>
            <person name="Tsai C.-F."/>
            <person name="Young C.-C."/>
        </authorList>
    </citation>
    <scope>NUCLEOTIDE SEQUENCE [LARGE SCALE GENOMIC DNA]</scope>
    <source>
        <strain evidence="6 7">CC-CFT480</strain>
    </source>
</reference>
<protein>
    <recommendedName>
        <fullName evidence="4">Mini-ribonuclease 3</fullName>
        <shortName evidence="4">Mini-3</shortName>
        <shortName evidence="4">Mini-RNase 3</shortName>
        <ecNumber evidence="4">3.1.26.-</ecNumber>
    </recommendedName>
    <alternativeName>
        <fullName evidence="4">Mini-RNase III</fullName>
        <shortName evidence="4">Mini-III</shortName>
    </alternativeName>
</protein>
<dbReference type="GO" id="GO:0005737">
    <property type="term" value="C:cytoplasm"/>
    <property type="evidence" value="ECO:0007669"/>
    <property type="project" value="UniProtKB-SubCell"/>
</dbReference>
<feature type="active site" evidence="4">
    <location>
        <position position="18"/>
    </location>
</feature>
<dbReference type="PANTHER" id="PTHR34276">
    <property type="entry name" value="MINI-RIBONUCLEASE 3"/>
    <property type="match status" value="1"/>
</dbReference>
<dbReference type="Gene3D" id="1.10.1520.10">
    <property type="entry name" value="Ribonuclease III domain"/>
    <property type="match status" value="1"/>
</dbReference>
<keyword evidence="4" id="KW-0690">Ribosome biogenesis</keyword>
<evidence type="ECO:0000313" key="7">
    <source>
        <dbReference type="Proteomes" id="UP000321574"/>
    </source>
</evidence>
<keyword evidence="7" id="KW-1185">Reference proteome</keyword>
<keyword evidence="4" id="KW-0963">Cytoplasm</keyword>
<keyword evidence="4" id="KW-0698">rRNA processing</keyword>